<proteinExistence type="predicted"/>
<dbReference type="EMBL" id="SWOV01000045">
    <property type="protein sequence ID" value="NFF88955.1"/>
    <property type="molecule type" value="Genomic_DNA"/>
</dbReference>
<dbReference type="SFLD" id="SFLDS00029">
    <property type="entry name" value="Radical_SAM"/>
    <property type="match status" value="1"/>
</dbReference>
<organism evidence="7 8">
    <name type="scientific">Clostridium botulinum</name>
    <dbReference type="NCBI Taxonomy" id="1491"/>
    <lineage>
        <taxon>Bacteria</taxon>
        <taxon>Bacillati</taxon>
        <taxon>Bacillota</taxon>
        <taxon>Clostridia</taxon>
        <taxon>Eubacteriales</taxon>
        <taxon>Clostridiaceae</taxon>
        <taxon>Clostridium</taxon>
    </lineage>
</organism>
<dbReference type="Gene3D" id="3.20.20.70">
    <property type="entry name" value="Aldolase class I"/>
    <property type="match status" value="1"/>
</dbReference>
<evidence type="ECO:0000256" key="3">
    <source>
        <dbReference type="ARBA" id="ARBA00022691"/>
    </source>
</evidence>
<protein>
    <submittedName>
        <fullName evidence="7">Cys-rich peptide radical SAM maturase CcpM</fullName>
    </submittedName>
</protein>
<dbReference type="InterPro" id="IPR000385">
    <property type="entry name" value="MoaA_NifB_PqqE_Fe-S-bd_CS"/>
</dbReference>
<dbReference type="InterPro" id="IPR007197">
    <property type="entry name" value="rSAM"/>
</dbReference>
<name>A0A6B4S684_CLOBO</name>
<evidence type="ECO:0000313" key="8">
    <source>
        <dbReference type="Proteomes" id="UP000476820"/>
    </source>
</evidence>
<dbReference type="SFLD" id="SFLDG01384">
    <property type="entry name" value="thioether_bond_formation_requi"/>
    <property type="match status" value="1"/>
</dbReference>
<evidence type="ECO:0000256" key="1">
    <source>
        <dbReference type="ARBA" id="ARBA00001966"/>
    </source>
</evidence>
<dbReference type="InterPro" id="IPR023867">
    <property type="entry name" value="Sulphatase_maturase_rSAM"/>
</dbReference>
<dbReference type="PROSITE" id="PS51918">
    <property type="entry name" value="RADICAL_SAM"/>
    <property type="match status" value="1"/>
</dbReference>
<dbReference type="PANTHER" id="PTHR43273">
    <property type="entry name" value="ANAEROBIC SULFATASE-MATURATING ENZYME HOMOLOG ASLB-RELATED"/>
    <property type="match status" value="1"/>
</dbReference>
<dbReference type="InterPro" id="IPR024001">
    <property type="entry name" value="Cys-rich_pep_rSAM_mat_CcpM"/>
</dbReference>
<dbReference type="InterPro" id="IPR013785">
    <property type="entry name" value="Aldolase_TIM"/>
</dbReference>
<keyword evidence="2" id="KW-0004">4Fe-4S</keyword>
<dbReference type="SFLD" id="SFLDG01067">
    <property type="entry name" value="SPASM/twitch_domain_containing"/>
    <property type="match status" value="1"/>
</dbReference>
<dbReference type="InterPro" id="IPR058240">
    <property type="entry name" value="rSAM_sf"/>
</dbReference>
<evidence type="ECO:0000256" key="6">
    <source>
        <dbReference type="ARBA" id="ARBA00023014"/>
    </source>
</evidence>
<dbReference type="GO" id="GO:0051539">
    <property type="term" value="F:4 iron, 4 sulfur cluster binding"/>
    <property type="evidence" value="ECO:0007669"/>
    <property type="project" value="UniProtKB-KW"/>
</dbReference>
<dbReference type="GO" id="GO:0016491">
    <property type="term" value="F:oxidoreductase activity"/>
    <property type="evidence" value="ECO:0007669"/>
    <property type="project" value="InterPro"/>
</dbReference>
<dbReference type="CDD" id="cd01335">
    <property type="entry name" value="Radical_SAM"/>
    <property type="match status" value="1"/>
</dbReference>
<dbReference type="GO" id="GO:0046872">
    <property type="term" value="F:metal ion binding"/>
    <property type="evidence" value="ECO:0007669"/>
    <property type="project" value="UniProtKB-KW"/>
</dbReference>
<keyword evidence="3" id="KW-0949">S-adenosyl-L-methionine</keyword>
<gene>
    <name evidence="7" type="primary">ccpM</name>
    <name evidence="7" type="ORF">FC774_13955</name>
</gene>
<evidence type="ECO:0000313" key="7">
    <source>
        <dbReference type="EMBL" id="NFF88955.1"/>
    </source>
</evidence>
<dbReference type="Proteomes" id="UP000476820">
    <property type="component" value="Unassembled WGS sequence"/>
</dbReference>
<dbReference type="NCBIfam" id="TIGR04068">
    <property type="entry name" value="rSAM_ocin_clost"/>
    <property type="match status" value="1"/>
</dbReference>
<evidence type="ECO:0000256" key="2">
    <source>
        <dbReference type="ARBA" id="ARBA00022485"/>
    </source>
</evidence>
<dbReference type="PROSITE" id="PS01305">
    <property type="entry name" value="MOAA_NIFB_PQQE"/>
    <property type="match status" value="1"/>
</dbReference>
<dbReference type="InterPro" id="IPR023885">
    <property type="entry name" value="4Fe4S-binding_SPASM_dom"/>
</dbReference>
<accession>A0A6B4S684</accession>
<reference evidence="7 8" key="1">
    <citation type="submission" date="2019-04" db="EMBL/GenBank/DDBJ databases">
        <title>Genome sequencing of Clostridium botulinum Groups I-IV and Clostridium butyricum.</title>
        <authorList>
            <person name="Brunt J."/>
            <person name="Van Vliet A.H.M."/>
            <person name="Stringer S.C."/>
            <person name="Carter A.T."/>
            <person name="Peck M.W."/>
        </authorList>
    </citation>
    <scope>NUCLEOTIDE SEQUENCE [LARGE SCALE GENOMIC DNA]</scope>
    <source>
        <strain evidence="7 8">1605</strain>
    </source>
</reference>
<dbReference type="PANTHER" id="PTHR43273:SF8">
    <property type="entry name" value="RADICAL SAM DOMAIN PROTEIN"/>
    <property type="match status" value="1"/>
</dbReference>
<dbReference type="Pfam" id="PF04055">
    <property type="entry name" value="Radical_SAM"/>
    <property type="match status" value="1"/>
</dbReference>
<evidence type="ECO:0000256" key="4">
    <source>
        <dbReference type="ARBA" id="ARBA00022723"/>
    </source>
</evidence>
<dbReference type="SUPFAM" id="SSF102114">
    <property type="entry name" value="Radical SAM enzymes"/>
    <property type="match status" value="1"/>
</dbReference>
<comment type="caution">
    <text evidence="7">The sequence shown here is derived from an EMBL/GenBank/DDBJ whole genome shotgun (WGS) entry which is preliminary data.</text>
</comment>
<dbReference type="NCBIfam" id="TIGR04085">
    <property type="entry name" value="rSAM_more_4Fe4S"/>
    <property type="match status" value="1"/>
</dbReference>
<dbReference type="SFLD" id="SFLDG01386">
    <property type="entry name" value="main_SPASM_domain-containing"/>
    <property type="match status" value="1"/>
</dbReference>
<dbReference type="RefSeq" id="WP_061301985.1">
    <property type="nucleotide sequence ID" value="NZ_LFPA01000116.1"/>
</dbReference>
<comment type="cofactor">
    <cofactor evidence="1">
        <name>[4Fe-4S] cluster</name>
        <dbReference type="ChEBI" id="CHEBI:49883"/>
    </cofactor>
</comment>
<keyword evidence="5" id="KW-0408">Iron</keyword>
<keyword evidence="4" id="KW-0479">Metal-binding</keyword>
<sequence>MSNKPFIKLFKTNDKYYMYDVNKNVILNISNKQYNFLENCIKNDVDDYIKSKETNKFYEEGFLSSNRPKEIVNISDDLLSHYLENNVKLLTLQITQQCNFRCEYCAYSGDYLNRTHSNKKMSISTALKGIDFLINHSKNNDTVNIAFYGGEPLLEFNFIKQCIEYAEKKADGKNVTYSMTTNGSILNDEIVEFLYKHAVDLTISLDGPKEIHDIHRKFAFDNKGSFDKVINNINNIKKKFPKYLNNIFFNAVIDAENNFSSIDEFFLNCKGIKDIPLTSSLISDSQRKSHIKISDDFMEKTQYELFRIFYYVLRKKNSKNYSRIIIKRYSEILKLSKDLMLQKMLPEKMHHAGPCIPGVQRLFINADGYFYPCEKVSETSDLMQIGHVETGFDISKVKKLLNIGKINEKACKDCWAIRFCGICAAMIDNSEKEFSSKVKEKCCKNAKVSLEEKFKDYCVLREFGYKFDEEEITLLNV</sequence>
<evidence type="ECO:0000256" key="5">
    <source>
        <dbReference type="ARBA" id="ARBA00023004"/>
    </source>
</evidence>
<dbReference type="AlphaFoldDB" id="A0A6B4S684"/>
<keyword evidence="6" id="KW-0411">Iron-sulfur</keyword>